<feature type="transmembrane region" description="Helical" evidence="1">
    <location>
        <begin position="32"/>
        <end position="50"/>
    </location>
</feature>
<gene>
    <name evidence="2" type="ORF">ENT37_14690</name>
</gene>
<feature type="transmembrane region" description="Helical" evidence="1">
    <location>
        <begin position="356"/>
        <end position="375"/>
    </location>
</feature>
<keyword evidence="1" id="KW-0472">Membrane</keyword>
<feature type="transmembrane region" description="Helical" evidence="1">
    <location>
        <begin position="153"/>
        <end position="176"/>
    </location>
</feature>
<evidence type="ECO:0000313" key="2">
    <source>
        <dbReference type="EMBL" id="HGS23099.1"/>
    </source>
</evidence>
<proteinExistence type="predicted"/>
<reference evidence="2" key="1">
    <citation type="journal article" date="2020" name="mSystems">
        <title>Genome- and Community-Level Interaction Insights into Carbon Utilization and Element Cycling Functions of Hydrothermarchaeota in Hydrothermal Sediment.</title>
        <authorList>
            <person name="Zhou Z."/>
            <person name="Liu Y."/>
            <person name="Xu W."/>
            <person name="Pan J."/>
            <person name="Luo Z.H."/>
            <person name="Li M."/>
        </authorList>
    </citation>
    <scope>NUCLEOTIDE SEQUENCE [LARGE SCALE GENOMIC DNA]</scope>
    <source>
        <strain evidence="2">SpSt-573</strain>
    </source>
</reference>
<sequence length="530" mass="59579">MKQVNHWVWIFVRFFHLKYTEYEPMKLKIKPIGLAFLVLVLMNLPFYLAFRAGGEQYEFAGFLLNPIDGNSYLAKMQMGWAGAWKFDLLYSPVPGKGAYLFLFYIFLGRLARWLHLSLIIVFHAARILSSAILMLTLWKFFQWCFPEQPGDVYRAYSLAVVGGGLGWLSAITGLGLTGDFWIAEAYPFLSMFVNPHFPLGLALILWVVSLSLRERPGNFWLAAGLAGVLGIVQPFGVAIAALPMMAVALIEFPRVKWNVLLRNWGILLPGVAALGYQFFAIHSDPALALWNQENITLSPALWDGMFSFAPAMILAIAGAVWAWRTNRLSMKVLTFWAVAGWILIYLPFSLQRRFMTGYYLPVTGLAVAGMTFAARNIPRLSRWGWPVIWFLSILTNLFILFSFSTAIASHDASLYLSRDEVSALNWINGHVDPQAVVLASPEMGLFIPARTGRRVVYGHPFESVHAERSRKEVEAFYSGGLSSEAMTTFLRANHVAIILLGPREKKYGLKELPGNFTLVDSVGNIQIYQP</sequence>
<feature type="transmembrane region" description="Helical" evidence="1">
    <location>
        <begin position="188"/>
        <end position="208"/>
    </location>
</feature>
<keyword evidence="1" id="KW-0812">Transmembrane</keyword>
<feature type="transmembrane region" description="Helical" evidence="1">
    <location>
        <begin position="387"/>
        <end position="408"/>
    </location>
</feature>
<feature type="transmembrane region" description="Helical" evidence="1">
    <location>
        <begin position="301"/>
        <end position="323"/>
    </location>
</feature>
<name>A0A7C4KLD0_9CHLR</name>
<accession>A0A7C4KLD0</accession>
<feature type="transmembrane region" description="Helical" evidence="1">
    <location>
        <begin position="261"/>
        <end position="281"/>
    </location>
</feature>
<dbReference type="EMBL" id="DSYK01000740">
    <property type="protein sequence ID" value="HGS23099.1"/>
    <property type="molecule type" value="Genomic_DNA"/>
</dbReference>
<comment type="caution">
    <text evidence="2">The sequence shown here is derived from an EMBL/GenBank/DDBJ whole genome shotgun (WGS) entry which is preliminary data.</text>
</comment>
<keyword evidence="1" id="KW-1133">Transmembrane helix</keyword>
<feature type="transmembrane region" description="Helical" evidence="1">
    <location>
        <begin position="220"/>
        <end position="249"/>
    </location>
</feature>
<evidence type="ECO:0000256" key="1">
    <source>
        <dbReference type="SAM" id="Phobius"/>
    </source>
</evidence>
<feature type="transmembrane region" description="Helical" evidence="1">
    <location>
        <begin position="119"/>
        <end position="141"/>
    </location>
</feature>
<dbReference type="AlphaFoldDB" id="A0A7C4KLD0"/>
<organism evidence="2">
    <name type="scientific">Anaerolinea thermolimosa</name>
    <dbReference type="NCBI Taxonomy" id="229919"/>
    <lineage>
        <taxon>Bacteria</taxon>
        <taxon>Bacillati</taxon>
        <taxon>Chloroflexota</taxon>
        <taxon>Anaerolineae</taxon>
        <taxon>Anaerolineales</taxon>
        <taxon>Anaerolineaceae</taxon>
        <taxon>Anaerolinea</taxon>
    </lineage>
</organism>
<feature type="transmembrane region" description="Helical" evidence="1">
    <location>
        <begin position="88"/>
        <end position="107"/>
    </location>
</feature>
<protein>
    <recommendedName>
        <fullName evidence="3">Glycosyltransferase RgtA/B/C/D-like domain-containing protein</fullName>
    </recommendedName>
</protein>
<evidence type="ECO:0008006" key="3">
    <source>
        <dbReference type="Google" id="ProtNLM"/>
    </source>
</evidence>
<feature type="transmembrane region" description="Helical" evidence="1">
    <location>
        <begin position="332"/>
        <end position="350"/>
    </location>
</feature>